<feature type="region of interest" description="Disordered" evidence="1">
    <location>
        <begin position="36"/>
        <end position="56"/>
    </location>
</feature>
<name>A0AAV4SI55_9ARAC</name>
<dbReference type="Proteomes" id="UP001054837">
    <property type="component" value="Unassembled WGS sequence"/>
</dbReference>
<reference evidence="2 3" key="1">
    <citation type="submission" date="2021-06" db="EMBL/GenBank/DDBJ databases">
        <title>Caerostris darwini draft genome.</title>
        <authorList>
            <person name="Kono N."/>
            <person name="Arakawa K."/>
        </authorList>
    </citation>
    <scope>NUCLEOTIDE SEQUENCE [LARGE SCALE GENOMIC DNA]</scope>
</reference>
<protein>
    <submittedName>
        <fullName evidence="2">Uncharacterized protein</fullName>
    </submittedName>
</protein>
<gene>
    <name evidence="2" type="ORF">CDAR_78411</name>
</gene>
<evidence type="ECO:0000313" key="3">
    <source>
        <dbReference type="Proteomes" id="UP001054837"/>
    </source>
</evidence>
<proteinExistence type="predicted"/>
<accession>A0AAV4SI55</accession>
<dbReference type="EMBL" id="BPLQ01007676">
    <property type="protein sequence ID" value="GIY31518.1"/>
    <property type="molecule type" value="Genomic_DNA"/>
</dbReference>
<keyword evidence="3" id="KW-1185">Reference proteome</keyword>
<feature type="compositionally biased region" description="Basic and acidic residues" evidence="1">
    <location>
        <begin position="40"/>
        <end position="54"/>
    </location>
</feature>
<organism evidence="2 3">
    <name type="scientific">Caerostris darwini</name>
    <dbReference type="NCBI Taxonomy" id="1538125"/>
    <lineage>
        <taxon>Eukaryota</taxon>
        <taxon>Metazoa</taxon>
        <taxon>Ecdysozoa</taxon>
        <taxon>Arthropoda</taxon>
        <taxon>Chelicerata</taxon>
        <taxon>Arachnida</taxon>
        <taxon>Araneae</taxon>
        <taxon>Araneomorphae</taxon>
        <taxon>Entelegynae</taxon>
        <taxon>Araneoidea</taxon>
        <taxon>Araneidae</taxon>
        <taxon>Caerostris</taxon>
    </lineage>
</organism>
<evidence type="ECO:0000256" key="1">
    <source>
        <dbReference type="SAM" id="MobiDB-lite"/>
    </source>
</evidence>
<dbReference type="AlphaFoldDB" id="A0AAV4SI55"/>
<comment type="caution">
    <text evidence="2">The sequence shown here is derived from an EMBL/GenBank/DDBJ whole genome shotgun (WGS) entry which is preliminary data.</text>
</comment>
<sequence length="111" mass="12665">MWLQNLEAWRGMPTPASCWSTLIYTTVEETRVHRSTHGVNELHEKGPPKTERVAPNDPGCRILNLQNASVHCRLGNLEHSFHESRKAGPFSKQFRPIEMLNCGPLSESRFI</sequence>
<evidence type="ECO:0000313" key="2">
    <source>
        <dbReference type="EMBL" id="GIY31518.1"/>
    </source>
</evidence>